<dbReference type="EMBL" id="JBJDQH010000087">
    <property type="protein sequence ID" value="MFK4273279.1"/>
    <property type="molecule type" value="Genomic_DNA"/>
</dbReference>
<organism evidence="1 2">
    <name type="scientific">Streptomyces milbemycinicus</name>
    <dbReference type="NCBI Taxonomy" id="476552"/>
    <lineage>
        <taxon>Bacteria</taxon>
        <taxon>Bacillati</taxon>
        <taxon>Actinomycetota</taxon>
        <taxon>Actinomycetes</taxon>
        <taxon>Kitasatosporales</taxon>
        <taxon>Streptomycetaceae</taxon>
        <taxon>Streptomyces</taxon>
    </lineage>
</organism>
<protein>
    <submittedName>
        <fullName evidence="1">Uma2 family endonuclease</fullName>
    </submittedName>
</protein>
<reference evidence="1 2" key="1">
    <citation type="submission" date="2024-11" db="EMBL/GenBank/DDBJ databases">
        <title>The Natural Products Discovery Center: Release of the First 8490 Sequenced Strains for Exploring Actinobacteria Biosynthetic Diversity.</title>
        <authorList>
            <person name="Kalkreuter E."/>
            <person name="Kautsar S.A."/>
            <person name="Yang D."/>
            <person name="Bader C.D."/>
            <person name="Teijaro C.N."/>
            <person name="Fluegel L."/>
            <person name="Davis C.M."/>
            <person name="Simpson J.R."/>
            <person name="Lauterbach L."/>
            <person name="Steele A.D."/>
            <person name="Gui C."/>
            <person name="Meng S."/>
            <person name="Li G."/>
            <person name="Viehrig K."/>
            <person name="Ye F."/>
            <person name="Su P."/>
            <person name="Kiefer A.F."/>
            <person name="Nichols A."/>
            <person name="Cepeda A.J."/>
            <person name="Yan W."/>
            <person name="Fan B."/>
            <person name="Jiang Y."/>
            <person name="Adhikari A."/>
            <person name="Zheng C.-J."/>
            <person name="Schuster L."/>
            <person name="Cowan T.M."/>
            <person name="Smanski M.J."/>
            <person name="Chevrette M.G."/>
            <person name="De Carvalho L.P.S."/>
            <person name="Shen B."/>
        </authorList>
    </citation>
    <scope>NUCLEOTIDE SEQUENCE [LARGE SCALE GENOMIC DNA]</scope>
    <source>
        <strain evidence="1 2">NPDC020863</strain>
    </source>
</reference>
<dbReference type="Proteomes" id="UP001620295">
    <property type="component" value="Unassembled WGS sequence"/>
</dbReference>
<evidence type="ECO:0000313" key="2">
    <source>
        <dbReference type="Proteomes" id="UP001620295"/>
    </source>
</evidence>
<sequence length="73" mass="7776">MSAAAVEEPHRPEPLTLLEHANQLMEQHPGNRVEIIGGVITVAPPPDAPHGMALTEIMMPLIGAGLHGKESRI</sequence>
<accession>A0ABW8M7R5</accession>
<feature type="non-terminal residue" evidence="1">
    <location>
        <position position="73"/>
    </location>
</feature>
<keyword evidence="1" id="KW-0378">Hydrolase</keyword>
<gene>
    <name evidence="1" type="ORF">ACI2L5_51830</name>
</gene>
<dbReference type="GO" id="GO:0004519">
    <property type="term" value="F:endonuclease activity"/>
    <property type="evidence" value="ECO:0007669"/>
    <property type="project" value="UniProtKB-KW"/>
</dbReference>
<proteinExistence type="predicted"/>
<comment type="caution">
    <text evidence="1">The sequence shown here is derived from an EMBL/GenBank/DDBJ whole genome shotgun (WGS) entry which is preliminary data.</text>
</comment>
<keyword evidence="2" id="KW-1185">Reference proteome</keyword>
<name>A0ABW8M7R5_9ACTN</name>
<evidence type="ECO:0000313" key="1">
    <source>
        <dbReference type="EMBL" id="MFK4273279.1"/>
    </source>
</evidence>
<keyword evidence="1" id="KW-0540">Nuclease</keyword>
<keyword evidence="1" id="KW-0255">Endonuclease</keyword>